<organism evidence="2 3">
    <name type="scientific">Symbiodinium pilosum</name>
    <name type="common">Dinoflagellate</name>
    <dbReference type="NCBI Taxonomy" id="2952"/>
    <lineage>
        <taxon>Eukaryota</taxon>
        <taxon>Sar</taxon>
        <taxon>Alveolata</taxon>
        <taxon>Dinophyceae</taxon>
        <taxon>Suessiales</taxon>
        <taxon>Symbiodiniaceae</taxon>
        <taxon>Symbiodinium</taxon>
    </lineage>
</organism>
<keyword evidence="3" id="KW-1185">Reference proteome</keyword>
<evidence type="ECO:0000313" key="2">
    <source>
        <dbReference type="EMBL" id="CAE7319992.1"/>
    </source>
</evidence>
<comment type="caution">
    <text evidence="2">The sequence shown here is derived from an EMBL/GenBank/DDBJ whole genome shotgun (WGS) entry which is preliminary data.</text>
</comment>
<gene>
    <name evidence="2" type="primary">CCDC39</name>
    <name evidence="2" type="ORF">SPIL2461_LOCUS7378</name>
</gene>
<evidence type="ECO:0000313" key="3">
    <source>
        <dbReference type="Proteomes" id="UP000649617"/>
    </source>
</evidence>
<protein>
    <submittedName>
        <fullName evidence="2">CCDC39 protein</fullName>
    </submittedName>
</protein>
<name>A0A812NMV3_SYMPI</name>
<dbReference type="AlphaFoldDB" id="A0A812NMV3"/>
<dbReference type="EMBL" id="CAJNIZ010011479">
    <property type="protein sequence ID" value="CAE7319992.1"/>
    <property type="molecule type" value="Genomic_DNA"/>
</dbReference>
<feature type="non-terminal residue" evidence="2">
    <location>
        <position position="1"/>
    </location>
</feature>
<reference evidence="2" key="1">
    <citation type="submission" date="2021-02" db="EMBL/GenBank/DDBJ databases">
        <authorList>
            <person name="Dougan E. K."/>
            <person name="Rhodes N."/>
            <person name="Thang M."/>
            <person name="Chan C."/>
        </authorList>
    </citation>
    <scope>NUCLEOTIDE SEQUENCE</scope>
</reference>
<keyword evidence="1" id="KW-0175">Coiled coil</keyword>
<sequence>MMGCEVRAQSFNASSNKFEDAKSSQPHTSAARVAEYLNRNYDIVARFVPELLHCKRMAALLAVTHWLLEDHIGSKELALQHCVPQFSVPKDFPEENVPALCAVHEKGLQEETSFKKLDKELHDLMSQFQATKKEKQAHLENLQSSAERQKSIVENAHKSVDQYSSASVKSYNAEVEKYNALIEAQRVAADSHNTFVTSMQKTLQAATQKRNAAAVDCNSVRTTCIFVGGVDLQVGGKVEVKPVKGKADSLQKQ</sequence>
<evidence type="ECO:0000256" key="1">
    <source>
        <dbReference type="SAM" id="Coils"/>
    </source>
</evidence>
<feature type="coiled-coil region" evidence="1">
    <location>
        <begin position="114"/>
        <end position="145"/>
    </location>
</feature>
<dbReference type="OrthoDB" id="10259720at2759"/>
<accession>A0A812NMV3</accession>
<proteinExistence type="predicted"/>
<dbReference type="Proteomes" id="UP000649617">
    <property type="component" value="Unassembled WGS sequence"/>
</dbReference>